<name>A0A060SXE5_BLAAD</name>
<evidence type="ECO:0000313" key="2">
    <source>
        <dbReference type="EMBL" id="CDP33408.1"/>
    </source>
</evidence>
<dbReference type="PhylomeDB" id="A0A060SXE5"/>
<dbReference type="GO" id="GO:0031625">
    <property type="term" value="F:ubiquitin protein ligase binding"/>
    <property type="evidence" value="ECO:0007669"/>
    <property type="project" value="TreeGrafter"/>
</dbReference>
<dbReference type="GO" id="GO:0005829">
    <property type="term" value="C:cytosol"/>
    <property type="evidence" value="ECO:0007669"/>
    <property type="project" value="TreeGrafter"/>
</dbReference>
<reference evidence="2" key="1">
    <citation type="submission" date="2014-02" db="EMBL/GenBank/DDBJ databases">
        <authorList>
            <person name="Genoscope - CEA"/>
        </authorList>
    </citation>
    <scope>NUCLEOTIDE SEQUENCE</scope>
    <source>
        <strain evidence="2">LS3</strain>
    </source>
</reference>
<dbReference type="InterPro" id="IPR050357">
    <property type="entry name" value="Arrestin_domain-protein"/>
</dbReference>
<dbReference type="GO" id="GO:0030674">
    <property type="term" value="F:protein-macromolecule adaptor activity"/>
    <property type="evidence" value="ECO:0007669"/>
    <property type="project" value="TreeGrafter"/>
</dbReference>
<protein>
    <submittedName>
        <fullName evidence="2">ARAD1A08734p</fullName>
    </submittedName>
</protein>
<organism evidence="2">
    <name type="scientific">Blastobotrys adeninivorans</name>
    <name type="common">Yeast</name>
    <name type="synonym">Arxula adeninivorans</name>
    <dbReference type="NCBI Taxonomy" id="409370"/>
    <lineage>
        <taxon>Eukaryota</taxon>
        <taxon>Fungi</taxon>
        <taxon>Dikarya</taxon>
        <taxon>Ascomycota</taxon>
        <taxon>Saccharomycotina</taxon>
        <taxon>Dipodascomycetes</taxon>
        <taxon>Dipodascales</taxon>
        <taxon>Trichomonascaceae</taxon>
        <taxon>Blastobotrys</taxon>
    </lineage>
</organism>
<dbReference type="InterPro" id="IPR014752">
    <property type="entry name" value="Arrestin-like_C"/>
</dbReference>
<dbReference type="PANTHER" id="PTHR11188:SF174">
    <property type="entry name" value="ARRESTIN-RELATED TRAFFICKING ADAPTER 10-RELATED"/>
    <property type="match status" value="1"/>
</dbReference>
<dbReference type="InterPro" id="IPR014756">
    <property type="entry name" value="Ig_E-set"/>
</dbReference>
<dbReference type="Gene3D" id="2.60.40.640">
    <property type="match status" value="1"/>
</dbReference>
<evidence type="ECO:0000259" key="1">
    <source>
        <dbReference type="Pfam" id="PF00339"/>
    </source>
</evidence>
<reference evidence="2" key="2">
    <citation type="submission" date="2014-06" db="EMBL/GenBank/DDBJ databases">
        <title>The complete genome of Blastobotrys (Arxula) adeninivorans LS3 - a yeast of biotechnological interest.</title>
        <authorList>
            <person name="Kunze G."/>
            <person name="Gaillardin C."/>
            <person name="Czernicka M."/>
            <person name="Durrens P."/>
            <person name="Martin T."/>
            <person name="Boer E."/>
            <person name="Gabaldon T."/>
            <person name="Cruz J."/>
            <person name="Talla E."/>
            <person name="Marck C."/>
            <person name="Goffeau A."/>
            <person name="Barbe V."/>
            <person name="Baret P."/>
            <person name="Baronian K."/>
            <person name="Beier S."/>
            <person name="Bleykasten C."/>
            <person name="Bode R."/>
            <person name="Casaregola S."/>
            <person name="Despons L."/>
            <person name="Fairhead C."/>
            <person name="Giersberg M."/>
            <person name="Gierski P."/>
            <person name="Hahnel U."/>
            <person name="Hartmann A."/>
            <person name="Jankowska D."/>
            <person name="Jubin C."/>
            <person name="Jung P."/>
            <person name="Lafontaine I."/>
            <person name="Leh-Louis V."/>
            <person name="Lemaire M."/>
            <person name="Marcet-Houben M."/>
            <person name="Mascher M."/>
            <person name="Morel G."/>
            <person name="Richard G.-F."/>
            <person name="Riechen J."/>
            <person name="Sacerdot C."/>
            <person name="Sarkar A."/>
            <person name="Savel G."/>
            <person name="Schacherer J."/>
            <person name="Sherman D."/>
            <person name="Straub M.-L."/>
            <person name="Stein N."/>
            <person name="Thierry A."/>
            <person name="Trautwein-Schult A."/>
            <person name="Westhof E."/>
            <person name="Worch S."/>
            <person name="Dujon B."/>
            <person name="Souciet J.-L."/>
            <person name="Wincker P."/>
            <person name="Scholz U."/>
            <person name="Neuveglise N."/>
        </authorList>
    </citation>
    <scope>NUCLEOTIDE SEQUENCE</scope>
    <source>
        <strain evidence="2">LS3</strain>
    </source>
</reference>
<dbReference type="PANTHER" id="PTHR11188">
    <property type="entry name" value="ARRESTIN DOMAIN CONTAINING PROTEIN"/>
    <property type="match status" value="1"/>
</dbReference>
<proteinExistence type="predicted"/>
<gene>
    <name evidence="2" type="ORF">GNLVRS02_ARAD1A08734g</name>
</gene>
<dbReference type="InterPro" id="IPR011021">
    <property type="entry name" value="Arrestin-like_N"/>
</dbReference>
<dbReference type="Pfam" id="PF00339">
    <property type="entry name" value="Arrestin_N"/>
    <property type="match status" value="1"/>
</dbReference>
<dbReference type="AlphaFoldDB" id="A0A060SXE5"/>
<dbReference type="GO" id="GO:0070086">
    <property type="term" value="P:ubiquitin-dependent endocytosis"/>
    <property type="evidence" value="ECO:0007669"/>
    <property type="project" value="TreeGrafter"/>
</dbReference>
<dbReference type="SUPFAM" id="SSF81296">
    <property type="entry name" value="E set domains"/>
    <property type="match status" value="1"/>
</dbReference>
<feature type="domain" description="Arrestin-like N-terminal" evidence="1">
    <location>
        <begin position="61"/>
        <end position="176"/>
    </location>
</feature>
<dbReference type="EMBL" id="HG937691">
    <property type="protein sequence ID" value="CDP33408.1"/>
    <property type="molecule type" value="Genomic_DNA"/>
</dbReference>
<accession>A0A060SXE5</accession>
<sequence>MTEILTVNAVREAHKPDICTLDSFQSVRKSHPSFNLTISLAEPVLLLRGYKPEEWNRPAAVLRGTVHLKLKRATRFSSLSLNLTCMSTVSWPHVVRQGEQWVENEEMYNHRLEVLPERKEPYLFEAGQLEYPFEIPIPHNAPESTSTELGSISYTLECLAKRVGKFNPNVTAKLMVPVARVASEETFEKALLSTRSTVFDNKVLWAKLKSNENCRLGDILGCTVKLVPNFLGLKAQTKLYLVESTQYYSEVLNKSRRDPDLWVLVKETEPQVVEEKVEIPLPVRVPNLPRKINRLNPSSFNSNISITHKLVCLVHVKCSDNSTFTAIMESPVRLLGKHATHLEVFPPSYASPCYSDCDTTDSCGSSIKTVSSVLSKLIRNDF</sequence>